<keyword evidence="8" id="KW-0949">S-adenosyl-L-methionine</keyword>
<dbReference type="EMBL" id="CP016076">
    <property type="protein sequence ID" value="APU14038.1"/>
    <property type="molecule type" value="Genomic_DNA"/>
</dbReference>
<evidence type="ECO:0000256" key="4">
    <source>
        <dbReference type="ARBA" id="ARBA00013346"/>
    </source>
</evidence>
<dbReference type="SUPFAM" id="SSF53335">
    <property type="entry name" value="S-adenosyl-L-methionine-dependent methyltransferases"/>
    <property type="match status" value="1"/>
</dbReference>
<dbReference type="InterPro" id="IPR000682">
    <property type="entry name" value="PCMT"/>
</dbReference>
<keyword evidence="5" id="KW-0963">Cytoplasm</keyword>
<keyword evidence="13" id="KW-1185">Reference proteome</keyword>
<evidence type="ECO:0000256" key="7">
    <source>
        <dbReference type="ARBA" id="ARBA00022679"/>
    </source>
</evidence>
<evidence type="ECO:0000256" key="6">
    <source>
        <dbReference type="ARBA" id="ARBA00022603"/>
    </source>
</evidence>
<evidence type="ECO:0000313" key="13">
    <source>
        <dbReference type="Proteomes" id="UP000185511"/>
    </source>
</evidence>
<accession>A0AAC9LA83</accession>
<evidence type="ECO:0000256" key="8">
    <source>
        <dbReference type="ARBA" id="ARBA00022691"/>
    </source>
</evidence>
<evidence type="ECO:0000256" key="5">
    <source>
        <dbReference type="ARBA" id="ARBA00022490"/>
    </source>
</evidence>
<gene>
    <name evidence="12" type="ORF">UA74_09875</name>
</gene>
<evidence type="ECO:0000256" key="2">
    <source>
        <dbReference type="ARBA" id="ARBA00005369"/>
    </source>
</evidence>
<dbReference type="InterPro" id="IPR029063">
    <property type="entry name" value="SAM-dependent_MTases_sf"/>
</dbReference>
<evidence type="ECO:0000256" key="11">
    <source>
        <dbReference type="ARBA" id="ARBA00031350"/>
    </source>
</evidence>
<dbReference type="CDD" id="cd02440">
    <property type="entry name" value="AdoMet_MTases"/>
    <property type="match status" value="1"/>
</dbReference>
<dbReference type="Proteomes" id="UP000185511">
    <property type="component" value="Chromosome"/>
</dbReference>
<keyword evidence="7" id="KW-0808">Transferase</keyword>
<dbReference type="GO" id="GO:0005737">
    <property type="term" value="C:cytoplasm"/>
    <property type="evidence" value="ECO:0007669"/>
    <property type="project" value="UniProtKB-SubCell"/>
</dbReference>
<evidence type="ECO:0000313" key="12">
    <source>
        <dbReference type="EMBL" id="APU14038.1"/>
    </source>
</evidence>
<dbReference type="EC" id="2.1.1.77" evidence="3"/>
<name>A0AAC9LA83_9PSEU</name>
<dbReference type="Pfam" id="PF01135">
    <property type="entry name" value="PCMT"/>
    <property type="match status" value="1"/>
</dbReference>
<dbReference type="PROSITE" id="PS01279">
    <property type="entry name" value="PCMT"/>
    <property type="match status" value="1"/>
</dbReference>
<evidence type="ECO:0000256" key="1">
    <source>
        <dbReference type="ARBA" id="ARBA00004496"/>
    </source>
</evidence>
<protein>
    <recommendedName>
        <fullName evidence="4">Protein-L-isoaspartate O-methyltransferase</fullName>
        <ecNumber evidence="3">2.1.1.77</ecNumber>
    </recommendedName>
    <alternativeName>
        <fullName evidence="11">L-isoaspartyl protein carboxyl methyltransferase</fullName>
    </alternativeName>
    <alternativeName>
        <fullName evidence="9">Protein L-isoaspartyl methyltransferase</fullName>
    </alternativeName>
    <alternativeName>
        <fullName evidence="10">Protein-beta-aspartate methyltransferase</fullName>
    </alternativeName>
</protein>
<sequence>MTSRVSSEVVDWQPHAARLADELKAAGKLTAPEWRAAVAAVPRHHLVPAYYQHTPDGWVRIDTACETGLAAVYSNTVLLTAVENIGAGTVIRSSATQPGLMVRMLESLNLRDGQRVLEIGTGTGYNAALMSHRLGDDRVFSVDVEPDLVELARDRLAELGCHPTLVAGDGTAGLPEHAPFDAIIATCAVSAVPWAWVEQTRVGGVILIDLKTAVGAGSLVRLTRIASERAEGRFDPVYAAFMDLRHQAGAAPDQVRVRRDHSDARQRAARLDPRVPWNNLVVWFLASFVLGPGIAHGYTGPDTTRPPTAVWIATSDGSWAEITLTATDHGHAVAEGGPRRLWSILEDSHRQWLDLGEPGWGRFGLTVTPDRQTLWLDQPDSEHTWPVRS</sequence>
<dbReference type="GO" id="GO:0032259">
    <property type="term" value="P:methylation"/>
    <property type="evidence" value="ECO:0007669"/>
    <property type="project" value="UniProtKB-KW"/>
</dbReference>
<reference evidence="13" key="1">
    <citation type="submission" date="2016-06" db="EMBL/GenBank/DDBJ databases">
        <title>Complete genome sequence of Actinoalloteichus fjordicus DSM 46855 (=ADI127-17), type strain of the new species Actinoalloteichus fjordicus.</title>
        <authorList>
            <person name="Ruckert C."/>
            <person name="Nouioui I."/>
            <person name="Willmese J."/>
            <person name="van Wezel G."/>
            <person name="Klenk H.-P."/>
            <person name="Kalinowski J."/>
            <person name="Zotchev S.B."/>
        </authorList>
    </citation>
    <scope>NUCLEOTIDE SEQUENCE [LARGE SCALE GENOMIC DNA]</scope>
    <source>
        <strain evidence="13">ADI127-7</strain>
    </source>
</reference>
<evidence type="ECO:0000256" key="9">
    <source>
        <dbReference type="ARBA" id="ARBA00030757"/>
    </source>
</evidence>
<dbReference type="PANTHER" id="PTHR11579:SF0">
    <property type="entry name" value="PROTEIN-L-ISOASPARTATE(D-ASPARTATE) O-METHYLTRANSFERASE"/>
    <property type="match status" value="1"/>
</dbReference>
<keyword evidence="6" id="KW-0489">Methyltransferase</keyword>
<dbReference type="Gene3D" id="3.40.50.150">
    <property type="entry name" value="Vaccinia Virus protein VP39"/>
    <property type="match status" value="1"/>
</dbReference>
<proteinExistence type="inferred from homology"/>
<evidence type="ECO:0000256" key="10">
    <source>
        <dbReference type="ARBA" id="ARBA00031323"/>
    </source>
</evidence>
<evidence type="ECO:0000256" key="3">
    <source>
        <dbReference type="ARBA" id="ARBA00011890"/>
    </source>
</evidence>
<comment type="subcellular location">
    <subcellularLocation>
        <location evidence="1">Cytoplasm</location>
    </subcellularLocation>
</comment>
<dbReference type="PANTHER" id="PTHR11579">
    <property type="entry name" value="PROTEIN-L-ISOASPARTATE O-METHYLTRANSFERASE"/>
    <property type="match status" value="1"/>
</dbReference>
<organism evidence="12 13">
    <name type="scientific">Actinoalloteichus fjordicus</name>
    <dbReference type="NCBI Taxonomy" id="1612552"/>
    <lineage>
        <taxon>Bacteria</taxon>
        <taxon>Bacillati</taxon>
        <taxon>Actinomycetota</taxon>
        <taxon>Actinomycetes</taxon>
        <taxon>Pseudonocardiales</taxon>
        <taxon>Pseudonocardiaceae</taxon>
        <taxon>Actinoalloteichus</taxon>
    </lineage>
</organism>
<dbReference type="KEGG" id="acad:UA74_09875"/>
<comment type="similarity">
    <text evidence="2">Belongs to the methyltransferase superfamily. L-isoaspartyl/D-aspartyl protein methyltransferase family.</text>
</comment>
<dbReference type="RefSeq" id="WP_075739988.1">
    <property type="nucleotide sequence ID" value="NZ_CP016076.1"/>
</dbReference>
<dbReference type="GO" id="GO:0004719">
    <property type="term" value="F:protein-L-isoaspartate (D-aspartate) O-methyltransferase activity"/>
    <property type="evidence" value="ECO:0007669"/>
    <property type="project" value="UniProtKB-EC"/>
</dbReference>
<dbReference type="AlphaFoldDB" id="A0AAC9LA83"/>